<dbReference type="InterPro" id="IPR052514">
    <property type="entry name" value="SAM-dependent_MTase"/>
</dbReference>
<dbReference type="NCBIfam" id="TIGR01444">
    <property type="entry name" value="fkbM_fam"/>
    <property type="match status" value="1"/>
</dbReference>
<dbReference type="InterPro" id="IPR006342">
    <property type="entry name" value="FkbM_mtfrase"/>
</dbReference>
<dbReference type="Gene3D" id="3.40.50.150">
    <property type="entry name" value="Vaccinia Virus protein VP39"/>
    <property type="match status" value="1"/>
</dbReference>
<keyword evidence="3" id="KW-1185">Reference proteome</keyword>
<proteinExistence type="predicted"/>
<protein>
    <recommendedName>
        <fullName evidence="1">Methyltransferase FkbM domain-containing protein</fullName>
    </recommendedName>
</protein>
<evidence type="ECO:0000313" key="2">
    <source>
        <dbReference type="EMBL" id="CAB3290099.1"/>
    </source>
</evidence>
<dbReference type="PANTHER" id="PTHR34203">
    <property type="entry name" value="METHYLTRANSFERASE, FKBM FAMILY PROTEIN"/>
    <property type="match status" value="1"/>
</dbReference>
<accession>A0A8D6SXL2</accession>
<dbReference type="SUPFAM" id="SSF53335">
    <property type="entry name" value="S-adenosyl-L-methionine-dependent methyltransferases"/>
    <property type="match status" value="1"/>
</dbReference>
<dbReference type="KEGG" id="mesg:MLAUSG7_1578"/>
<dbReference type="PANTHER" id="PTHR34203:SF15">
    <property type="entry name" value="SLL1173 PROTEIN"/>
    <property type="match status" value="1"/>
</dbReference>
<feature type="domain" description="Methyltransferase FkbM" evidence="1">
    <location>
        <begin position="91"/>
        <end position="243"/>
    </location>
</feature>
<evidence type="ECO:0000313" key="3">
    <source>
        <dbReference type="Proteomes" id="UP000679213"/>
    </source>
</evidence>
<gene>
    <name evidence="2" type="ORF">MLAUSG7_1578</name>
</gene>
<sequence length="279" mass="33505">MLINSLKNNIFVLLKCPNLFFYKFVYYLILRKLLGKRIDCNLTIKNYKLVIPNDIIPFIVLEEIFIYEVYKYLKNLKCILELGGFLGESAVYLAMNGNKRVVTFEPDPKNFKYLIKNVSQFDNIEYYNFAVVNRKKHGSSELLYYKSDEFDYGGNLYGMYDKKHKIKIRSVGIDEIIDKYNFDGIKMDIEGCEFEIIEYFMENKNKFNFCKGYIEIHFEGKNEDNMKIFRKFINFLENNGYKYKIYKDNKEMSLSNILHLYNNLSDKKWLIFVLYFEKL</sequence>
<reference evidence="2 3" key="1">
    <citation type="submission" date="2020-04" db="EMBL/GenBank/DDBJ databases">
        <authorList>
            <consortium name="Genoscope - CEA"/>
            <person name="William W."/>
        </authorList>
    </citation>
    <scope>NUCLEOTIDE SEQUENCE [LARGE SCALE GENOMIC DNA]</scope>
    <source>
        <strain evidence="2 3">SG7</strain>
    </source>
</reference>
<dbReference type="EMBL" id="LR792632">
    <property type="protein sequence ID" value="CAB3290099.1"/>
    <property type="molecule type" value="Genomic_DNA"/>
</dbReference>
<dbReference type="Proteomes" id="UP000679213">
    <property type="component" value="Chromosome I"/>
</dbReference>
<dbReference type="Pfam" id="PF05050">
    <property type="entry name" value="Methyltransf_21"/>
    <property type="match status" value="1"/>
</dbReference>
<organism evidence="2 3">
    <name type="scientific">Methanocaldococcus lauensis</name>
    <dbReference type="NCBI Taxonomy" id="2546128"/>
    <lineage>
        <taxon>Archaea</taxon>
        <taxon>Methanobacteriati</taxon>
        <taxon>Methanobacteriota</taxon>
        <taxon>Methanomada group</taxon>
        <taxon>Methanococci</taxon>
        <taxon>Methanococcales</taxon>
        <taxon>Methanocaldococcaceae</taxon>
        <taxon>Methanocaldococcus</taxon>
    </lineage>
</organism>
<evidence type="ECO:0000259" key="1">
    <source>
        <dbReference type="Pfam" id="PF05050"/>
    </source>
</evidence>
<name>A0A8D6SXL2_9EURY</name>
<dbReference type="AlphaFoldDB" id="A0A8D6SXL2"/>
<dbReference type="InterPro" id="IPR029063">
    <property type="entry name" value="SAM-dependent_MTases_sf"/>
</dbReference>